<reference evidence="2 3" key="1">
    <citation type="journal article" date="2018" name="BMC Genomics">
        <title>Comparative genome analyses reveal sequence features reflecting distinct modes of host-adaptation between dicot and monocot powdery mildew.</title>
        <authorList>
            <person name="Wu Y."/>
            <person name="Ma X."/>
            <person name="Pan Z."/>
            <person name="Kale S.D."/>
            <person name="Song Y."/>
            <person name="King H."/>
            <person name="Zhang Q."/>
            <person name="Presley C."/>
            <person name="Deng X."/>
            <person name="Wei C.I."/>
            <person name="Xiao S."/>
        </authorList>
    </citation>
    <scope>NUCLEOTIDE SEQUENCE [LARGE SCALE GENOMIC DNA]</scope>
    <source>
        <strain evidence="2">UMSG3</strain>
    </source>
</reference>
<keyword evidence="3" id="KW-1185">Reference proteome</keyword>
<gene>
    <name evidence="2" type="ORF">GcM3_204042</name>
</gene>
<name>A0A420HCQ6_9PEZI</name>
<sequence>MDIDTSLSPSILPSSPSPPGIYLSKIPRLETSIWSPKMKTSQPLKAINPSLLNLSDLSSDPITKLDFEKKDTFEGNNPSIIIRKRHAVVSPDTSFHFGKNLKVTRVTEPSATSGSSCQTSIALPIPQGYEDLSTPSPYFTEDICNTSTEHTSSPQTDTSLPPPSSPDVDISSFEVERSSPEVEMSSPEKEISTALDCIIKAYTLTSNHSLKPKLLNLANL</sequence>
<evidence type="ECO:0000313" key="3">
    <source>
        <dbReference type="Proteomes" id="UP000283383"/>
    </source>
</evidence>
<feature type="compositionally biased region" description="Polar residues" evidence="1">
    <location>
        <begin position="140"/>
        <end position="150"/>
    </location>
</feature>
<organism evidence="2 3">
    <name type="scientific">Golovinomyces cichoracearum</name>
    <dbReference type="NCBI Taxonomy" id="62708"/>
    <lineage>
        <taxon>Eukaryota</taxon>
        <taxon>Fungi</taxon>
        <taxon>Dikarya</taxon>
        <taxon>Ascomycota</taxon>
        <taxon>Pezizomycotina</taxon>
        <taxon>Leotiomycetes</taxon>
        <taxon>Erysiphales</taxon>
        <taxon>Erysiphaceae</taxon>
        <taxon>Golovinomyces</taxon>
    </lineage>
</organism>
<comment type="caution">
    <text evidence="2">The sequence shown here is derived from an EMBL/GenBank/DDBJ whole genome shotgun (WGS) entry which is preliminary data.</text>
</comment>
<evidence type="ECO:0000256" key="1">
    <source>
        <dbReference type="SAM" id="MobiDB-lite"/>
    </source>
</evidence>
<accession>A0A420HCQ6</accession>
<feature type="compositionally biased region" description="Basic and acidic residues" evidence="1">
    <location>
        <begin position="174"/>
        <end position="189"/>
    </location>
</feature>
<protein>
    <submittedName>
        <fullName evidence="2">Uncharacterized protein</fullName>
    </submittedName>
</protein>
<dbReference type="EMBL" id="MCBQ01020404">
    <property type="protein sequence ID" value="RKF55163.1"/>
    <property type="molecule type" value="Genomic_DNA"/>
</dbReference>
<dbReference type="AlphaFoldDB" id="A0A420HCQ6"/>
<evidence type="ECO:0000313" key="2">
    <source>
        <dbReference type="EMBL" id="RKF55163.1"/>
    </source>
</evidence>
<proteinExistence type="predicted"/>
<dbReference type="Proteomes" id="UP000283383">
    <property type="component" value="Unassembled WGS sequence"/>
</dbReference>
<feature type="region of interest" description="Disordered" evidence="1">
    <location>
        <begin position="140"/>
        <end position="189"/>
    </location>
</feature>
<feature type="non-terminal residue" evidence="2">
    <location>
        <position position="220"/>
    </location>
</feature>